<evidence type="ECO:0000313" key="1">
    <source>
        <dbReference type="EMBL" id="KAJ3139446.1"/>
    </source>
</evidence>
<organism evidence="1 2">
    <name type="scientific">Physocladia obscura</name>
    <dbReference type="NCBI Taxonomy" id="109957"/>
    <lineage>
        <taxon>Eukaryota</taxon>
        <taxon>Fungi</taxon>
        <taxon>Fungi incertae sedis</taxon>
        <taxon>Chytridiomycota</taxon>
        <taxon>Chytridiomycota incertae sedis</taxon>
        <taxon>Chytridiomycetes</taxon>
        <taxon>Chytridiales</taxon>
        <taxon>Chytriomycetaceae</taxon>
        <taxon>Physocladia</taxon>
    </lineage>
</organism>
<accession>A0AAD5TA68</accession>
<proteinExistence type="predicted"/>
<dbReference type="AlphaFoldDB" id="A0AAD5TA68"/>
<comment type="caution">
    <text evidence="1">The sequence shown here is derived from an EMBL/GenBank/DDBJ whole genome shotgun (WGS) entry which is preliminary data.</text>
</comment>
<dbReference type="PANTHER" id="PTHR28086:SF1">
    <property type="entry name" value="CU(2+) SUPPRESSING AND BLEOMYCIN SENSITIVE PROTEIN 1"/>
    <property type="match status" value="1"/>
</dbReference>
<reference evidence="1" key="1">
    <citation type="submission" date="2020-05" db="EMBL/GenBank/DDBJ databases">
        <title>Phylogenomic resolution of chytrid fungi.</title>
        <authorList>
            <person name="Stajich J.E."/>
            <person name="Amses K."/>
            <person name="Simmons R."/>
            <person name="Seto K."/>
            <person name="Myers J."/>
            <person name="Bonds A."/>
            <person name="Quandt C.A."/>
            <person name="Barry K."/>
            <person name="Liu P."/>
            <person name="Grigoriev I."/>
            <person name="Longcore J.E."/>
            <person name="James T.Y."/>
        </authorList>
    </citation>
    <scope>NUCLEOTIDE SEQUENCE</scope>
    <source>
        <strain evidence="1">JEL0513</strain>
    </source>
</reference>
<dbReference type="GO" id="GO:0005737">
    <property type="term" value="C:cytoplasm"/>
    <property type="evidence" value="ECO:0007669"/>
    <property type="project" value="TreeGrafter"/>
</dbReference>
<gene>
    <name evidence="1" type="ORF">HK100_011458</name>
</gene>
<sequence length="537" mass="58980">MDVFTFTSIITETNANSVDGDVKRKLSDTEKPILEKLIQFRHSLQEFRKESRGAITLTDVNAKAAELSNIVASLHKARTDEEDISIRVLGGRNRIDEILDAIWLHIFHLWDKLVELHASLYPTYVSLVTLARTAEALRASGAWTSADVAPLQNRLRAVDETVAATEGKFVPNVARSDAAQSLRLGDNVPMGQAVLAALLNRCHRVVRFLADELEDVPEELVPLKTEVDGIYAQLAKFKPDGETLDALAPISKRLHAIDVSRHPSGKFGNYTSETGHAAIAGTLNASFAKLQLLVAAFDPVRPDSPLYETYRALLSIHSDLVRVTTSESLKSDPLQLSVALESVQRRLDTLEKQYRVAGTFVPPNATTTLETAIKLPGQAAMHKLLHDCHAIITSLVDPIALPVGETLVSTYELLMKQRTVLRRLRAYATAGWNVKQDLKKVEEILKGVESSRMNGLFAGPKQTSVKSIAESAELIAGIDADLVSLSEEDSEHGIPDGQAVVSALVDECDSLVWQIECMLECFSATVDTKWVEDRLVI</sequence>
<dbReference type="Proteomes" id="UP001211907">
    <property type="component" value="Unassembled WGS sequence"/>
</dbReference>
<dbReference type="Pfam" id="PF10303">
    <property type="entry name" value="DUF2408"/>
    <property type="match status" value="1"/>
</dbReference>
<name>A0AAD5TA68_9FUNG</name>
<dbReference type="EMBL" id="JADGJH010000071">
    <property type="protein sequence ID" value="KAJ3139446.1"/>
    <property type="molecule type" value="Genomic_DNA"/>
</dbReference>
<dbReference type="PANTHER" id="PTHR28086">
    <property type="entry name" value="UPF0662 PROTEIN YPL260W"/>
    <property type="match status" value="1"/>
</dbReference>
<evidence type="ECO:0000313" key="2">
    <source>
        <dbReference type="Proteomes" id="UP001211907"/>
    </source>
</evidence>
<protein>
    <submittedName>
        <fullName evidence="1">Uncharacterized protein</fullName>
    </submittedName>
</protein>
<dbReference type="InterPro" id="IPR018810">
    <property type="entry name" value="UPF0662"/>
</dbReference>
<keyword evidence="2" id="KW-1185">Reference proteome</keyword>
<dbReference type="GO" id="GO:0005634">
    <property type="term" value="C:nucleus"/>
    <property type="evidence" value="ECO:0007669"/>
    <property type="project" value="TreeGrafter"/>
</dbReference>